<dbReference type="InterPro" id="IPR058624">
    <property type="entry name" value="MdtA-like_HH"/>
</dbReference>
<dbReference type="GO" id="GO:0030313">
    <property type="term" value="C:cell envelope"/>
    <property type="evidence" value="ECO:0007669"/>
    <property type="project" value="UniProtKB-SubCell"/>
</dbReference>
<organism evidence="7 8">
    <name type="scientific">Campylobacter ureolyticus</name>
    <dbReference type="NCBI Taxonomy" id="827"/>
    <lineage>
        <taxon>Bacteria</taxon>
        <taxon>Pseudomonadati</taxon>
        <taxon>Campylobacterota</taxon>
        <taxon>Epsilonproteobacteria</taxon>
        <taxon>Campylobacterales</taxon>
        <taxon>Campylobacteraceae</taxon>
        <taxon>Campylobacter</taxon>
    </lineage>
</organism>
<comment type="similarity">
    <text evidence="2">Belongs to the membrane fusion protein (MFP) (TC 8.A.1) family.</text>
</comment>
<dbReference type="InterPro" id="IPR006143">
    <property type="entry name" value="RND_pump_MFP"/>
</dbReference>
<comment type="subcellular location">
    <subcellularLocation>
        <location evidence="1">Cell envelope</location>
    </subcellularLocation>
</comment>
<proteinExistence type="inferred from homology"/>
<dbReference type="RefSeq" id="WP_101637141.1">
    <property type="nucleotide sequence ID" value="NZ_PKHU01000003.1"/>
</dbReference>
<dbReference type="GO" id="GO:0022857">
    <property type="term" value="F:transmembrane transporter activity"/>
    <property type="evidence" value="ECO:0007669"/>
    <property type="project" value="InterPro"/>
</dbReference>
<accession>A0A2I1NB27</accession>
<dbReference type="InterPro" id="IPR058627">
    <property type="entry name" value="MdtA-like_C"/>
</dbReference>
<dbReference type="Gene3D" id="2.40.30.170">
    <property type="match status" value="1"/>
</dbReference>
<dbReference type="Gene3D" id="2.40.50.100">
    <property type="match status" value="1"/>
</dbReference>
<evidence type="ECO:0000313" key="8">
    <source>
        <dbReference type="Proteomes" id="UP000234639"/>
    </source>
</evidence>
<gene>
    <name evidence="7" type="ORF">CYJ41_04280</name>
</gene>
<feature type="domain" description="Multidrug resistance protein MdtA-like C-terminal permuted SH3" evidence="6">
    <location>
        <begin position="302"/>
        <end position="355"/>
    </location>
</feature>
<evidence type="ECO:0000256" key="1">
    <source>
        <dbReference type="ARBA" id="ARBA00004196"/>
    </source>
</evidence>
<protein>
    <submittedName>
        <fullName evidence="7">Efflux RND transporter periplasmic adaptor subunit</fullName>
    </submittedName>
</protein>
<dbReference type="EMBL" id="PKHU01000003">
    <property type="protein sequence ID" value="PKZ29579.1"/>
    <property type="molecule type" value="Genomic_DNA"/>
</dbReference>
<dbReference type="SUPFAM" id="SSF111369">
    <property type="entry name" value="HlyD-like secretion proteins"/>
    <property type="match status" value="1"/>
</dbReference>
<evidence type="ECO:0000259" key="6">
    <source>
        <dbReference type="Pfam" id="PF25967"/>
    </source>
</evidence>
<name>A0A2I1NB27_9BACT</name>
<comment type="caution">
    <text evidence="7">The sequence shown here is derived from an EMBL/GenBank/DDBJ whole genome shotgun (WGS) entry which is preliminary data.</text>
</comment>
<dbReference type="PANTHER" id="PTHR30158">
    <property type="entry name" value="ACRA/E-RELATED COMPONENT OF DRUG EFFLUX TRANSPORTER"/>
    <property type="match status" value="1"/>
</dbReference>
<dbReference type="Pfam" id="PF25876">
    <property type="entry name" value="HH_MFP_RND"/>
    <property type="match status" value="1"/>
</dbReference>
<feature type="domain" description="Multidrug resistance protein MdtA-like barrel-sandwich hybrid" evidence="4">
    <location>
        <begin position="65"/>
        <end position="198"/>
    </location>
</feature>
<evidence type="ECO:0000259" key="3">
    <source>
        <dbReference type="Pfam" id="PF25876"/>
    </source>
</evidence>
<dbReference type="Gene3D" id="1.10.287.470">
    <property type="entry name" value="Helix hairpin bin"/>
    <property type="match status" value="1"/>
</dbReference>
<evidence type="ECO:0000259" key="4">
    <source>
        <dbReference type="Pfam" id="PF25917"/>
    </source>
</evidence>
<dbReference type="PROSITE" id="PS51257">
    <property type="entry name" value="PROKAR_LIPOPROTEIN"/>
    <property type="match status" value="1"/>
</dbReference>
<feature type="domain" description="Multidrug resistance protein MdtA-like alpha-helical hairpin" evidence="3">
    <location>
        <begin position="105"/>
        <end position="174"/>
    </location>
</feature>
<dbReference type="Pfam" id="PF25944">
    <property type="entry name" value="Beta-barrel_RND"/>
    <property type="match status" value="1"/>
</dbReference>
<evidence type="ECO:0000259" key="5">
    <source>
        <dbReference type="Pfam" id="PF25944"/>
    </source>
</evidence>
<dbReference type="Pfam" id="PF25967">
    <property type="entry name" value="RND-MFP_C"/>
    <property type="match status" value="1"/>
</dbReference>
<dbReference type="GO" id="GO:0046677">
    <property type="term" value="P:response to antibiotic"/>
    <property type="evidence" value="ECO:0007669"/>
    <property type="project" value="TreeGrafter"/>
</dbReference>
<dbReference type="NCBIfam" id="TIGR01730">
    <property type="entry name" value="RND_mfp"/>
    <property type="match status" value="1"/>
</dbReference>
<dbReference type="InterPro" id="IPR058625">
    <property type="entry name" value="MdtA-like_BSH"/>
</dbReference>
<dbReference type="GO" id="GO:0005886">
    <property type="term" value="C:plasma membrane"/>
    <property type="evidence" value="ECO:0007669"/>
    <property type="project" value="TreeGrafter"/>
</dbReference>
<feature type="domain" description="Multidrug resistance protein MdtA-like beta-barrel" evidence="5">
    <location>
        <begin position="210"/>
        <end position="291"/>
    </location>
</feature>
<evidence type="ECO:0000256" key="2">
    <source>
        <dbReference type="ARBA" id="ARBA00009477"/>
    </source>
</evidence>
<dbReference type="InterPro" id="IPR058626">
    <property type="entry name" value="MdtA-like_b-barrel"/>
</dbReference>
<reference evidence="7 8" key="1">
    <citation type="submission" date="2017-12" db="EMBL/GenBank/DDBJ databases">
        <title>Phylogenetic diversity of female urinary microbiome.</title>
        <authorList>
            <person name="Thomas-White K."/>
            <person name="Wolfe A.J."/>
        </authorList>
    </citation>
    <scope>NUCLEOTIDE SEQUENCE [LARGE SCALE GENOMIC DNA]</scope>
    <source>
        <strain evidence="7 8">UMB0112</strain>
    </source>
</reference>
<evidence type="ECO:0000313" key="7">
    <source>
        <dbReference type="EMBL" id="PKZ29579.1"/>
    </source>
</evidence>
<dbReference type="AlphaFoldDB" id="A0A2I1NB27"/>
<dbReference type="Pfam" id="PF25917">
    <property type="entry name" value="BSH_RND"/>
    <property type="match status" value="1"/>
</dbReference>
<dbReference type="Proteomes" id="UP000234639">
    <property type="component" value="Unassembled WGS sequence"/>
</dbReference>
<sequence length="371" mass="41211">MKKKLLIIISCLLLITGCDSSKKQNQGKEAMKRAQGPVPVATFTAKMADEPITLRYPARIVSDQSVDIIAKVPGTLIKQYFNPGDFVKKGDILFLIEPDKYEAAYEVAKANLALSKANFERARLDYNRAIKLNKTKSISQKDFDTVVANFKSSEASIKSSEALLKNAEVDLNYTKVIAPFDGILGDKYQDEGAYVGPQNPNLIRLTKLNPIYAKFAIADVDALRINSKTKNNEWVQKETFTKFYVKDMEFDGKTIFIDKVINQKTGSVDAKAIFDNNDSKLLPGSFGTVAMSGLYQKDGFKIPQIAVQQDATNTFVYVIEKNATTKKIVDIVFQTSEFAIISKGLTNGDKIIIDNFMKIAPGVPVKEIEVK</sequence>
<dbReference type="Gene3D" id="2.40.420.20">
    <property type="match status" value="1"/>
</dbReference>